<evidence type="ECO:0000313" key="2">
    <source>
        <dbReference type="Proteomes" id="UP000311919"/>
    </source>
</evidence>
<dbReference type="AlphaFoldDB" id="A0A4Z2CNG8"/>
<feature type="non-terminal residue" evidence="1">
    <location>
        <position position="157"/>
    </location>
</feature>
<keyword evidence="2" id="KW-1185">Reference proteome</keyword>
<dbReference type="EMBL" id="SKCS01000504">
    <property type="protein sequence ID" value="TNN05766.1"/>
    <property type="molecule type" value="Genomic_DNA"/>
</dbReference>
<dbReference type="Proteomes" id="UP000311919">
    <property type="component" value="Unassembled WGS sequence"/>
</dbReference>
<organism evidence="1 2">
    <name type="scientific">Schistosoma japonicum</name>
    <name type="common">Blood fluke</name>
    <dbReference type="NCBI Taxonomy" id="6182"/>
    <lineage>
        <taxon>Eukaryota</taxon>
        <taxon>Metazoa</taxon>
        <taxon>Spiralia</taxon>
        <taxon>Lophotrochozoa</taxon>
        <taxon>Platyhelminthes</taxon>
        <taxon>Trematoda</taxon>
        <taxon>Digenea</taxon>
        <taxon>Strigeidida</taxon>
        <taxon>Schistosomatoidea</taxon>
        <taxon>Schistosomatidae</taxon>
        <taxon>Schistosoma</taxon>
    </lineage>
</organism>
<sequence>MRNEENVTRLRRRSESIILTMQRVLDFIRGTKLPMCQRNDSSRTEETLDGCYFRCTECWFKKSIRMDSLSARCKLELKQILVLTIKWVVGTKVTTAVSPANASERWQCSDMNITVKYVSAYCSLTNPIWRTGKNRYSSLDKVLSNGHCERSSDRSAT</sequence>
<protein>
    <submittedName>
        <fullName evidence="1">Uncharacterized protein</fullName>
    </submittedName>
</protein>
<reference evidence="1 2" key="1">
    <citation type="submission" date="2019-03" db="EMBL/GenBank/DDBJ databases">
        <title>An improved genome assembly of the fluke Schistosoma japonicum.</title>
        <authorList>
            <person name="Hu W."/>
            <person name="Luo F."/>
            <person name="Yin M."/>
            <person name="Mo X."/>
            <person name="Sun C."/>
            <person name="Wu Q."/>
            <person name="Zhu B."/>
            <person name="Xiang M."/>
            <person name="Wang J."/>
            <person name="Wang Y."/>
            <person name="Zhang T."/>
            <person name="Xu B."/>
            <person name="Zheng H."/>
            <person name="Feng Z."/>
        </authorList>
    </citation>
    <scope>NUCLEOTIDE SEQUENCE [LARGE SCALE GENOMIC DNA]</scope>
    <source>
        <strain evidence="1">HuSjv2</strain>
        <tissue evidence="1">Worms</tissue>
    </source>
</reference>
<comment type="caution">
    <text evidence="1">The sequence shown here is derived from an EMBL/GenBank/DDBJ whole genome shotgun (WGS) entry which is preliminary data.</text>
</comment>
<evidence type="ECO:0000313" key="1">
    <source>
        <dbReference type="EMBL" id="TNN05766.1"/>
    </source>
</evidence>
<proteinExistence type="predicted"/>
<gene>
    <name evidence="1" type="ORF">EWB00_008967</name>
</gene>
<name>A0A4Z2CNG8_SCHJA</name>
<accession>A0A4Z2CNG8</accession>